<reference evidence="2 3" key="1">
    <citation type="submission" date="2024-02" db="EMBL/GenBank/DDBJ databases">
        <title>Seven novel Bacillus-like species.</title>
        <authorList>
            <person name="Liu G."/>
        </authorList>
    </citation>
    <scope>NUCLEOTIDE SEQUENCE [LARGE SCALE GENOMIC DNA]</scope>
    <source>
        <strain evidence="2 3">FJAT-52991</strain>
    </source>
</reference>
<evidence type="ECO:0000256" key="1">
    <source>
        <dbReference type="SAM" id="MobiDB-lite"/>
    </source>
</evidence>
<evidence type="ECO:0000313" key="2">
    <source>
        <dbReference type="EMBL" id="WXB92653.1"/>
    </source>
</evidence>
<sequence length="44" mass="5193">MKEKQLNIEEMKPSSKEQGLPPKRSIYRRSPFGSQPLFELAFIR</sequence>
<feature type="region of interest" description="Disordered" evidence="1">
    <location>
        <begin position="1"/>
        <end position="28"/>
    </location>
</feature>
<evidence type="ECO:0000313" key="3">
    <source>
        <dbReference type="Proteomes" id="UP001387364"/>
    </source>
</evidence>
<proteinExistence type="predicted"/>
<protein>
    <submittedName>
        <fullName evidence="2">Uncharacterized protein</fullName>
    </submittedName>
</protein>
<dbReference type="Proteomes" id="UP001387364">
    <property type="component" value="Chromosome"/>
</dbReference>
<name>A0ABZ2N4K5_9BACI</name>
<organism evidence="2 3">
    <name type="scientific">Bacillus kandeliae</name>
    <dbReference type="NCBI Taxonomy" id="3129297"/>
    <lineage>
        <taxon>Bacteria</taxon>
        <taxon>Bacillati</taxon>
        <taxon>Bacillota</taxon>
        <taxon>Bacilli</taxon>
        <taxon>Bacillales</taxon>
        <taxon>Bacillaceae</taxon>
        <taxon>Bacillus</taxon>
    </lineage>
</organism>
<accession>A0ABZ2N4K5</accession>
<gene>
    <name evidence="2" type="ORF">WDJ61_15690</name>
</gene>
<keyword evidence="3" id="KW-1185">Reference proteome</keyword>
<feature type="compositionally biased region" description="Basic and acidic residues" evidence="1">
    <location>
        <begin position="1"/>
        <end position="15"/>
    </location>
</feature>
<dbReference type="RefSeq" id="WP_338751369.1">
    <property type="nucleotide sequence ID" value="NZ_CP147404.1"/>
</dbReference>
<dbReference type="EMBL" id="CP147404">
    <property type="protein sequence ID" value="WXB92653.1"/>
    <property type="molecule type" value="Genomic_DNA"/>
</dbReference>